<reference evidence="2" key="1">
    <citation type="submission" date="2021-01" db="EMBL/GenBank/DDBJ databases">
        <title>Marivirga sp. nov., isolated from intertidal surface sediments.</title>
        <authorList>
            <person name="Zhang M."/>
        </authorList>
    </citation>
    <scope>NUCLEOTIDE SEQUENCE</scope>
    <source>
        <strain evidence="2">SM1354</strain>
    </source>
</reference>
<protein>
    <submittedName>
        <fullName evidence="2">Uncharacterized protein</fullName>
    </submittedName>
</protein>
<keyword evidence="3" id="KW-1185">Reference proteome</keyword>
<dbReference type="AlphaFoldDB" id="A0A937AE95"/>
<evidence type="ECO:0000256" key="1">
    <source>
        <dbReference type="SAM" id="Phobius"/>
    </source>
</evidence>
<sequence>MQKTSTIHPENVSWEPLTQYSANYKTATITQPSTHLLIIKNSTTNKLFVSVMIIFALLTVGFRLDFFSFENLQSVNAIAVAIPILVTVFAVFLLVKSVNAPSKFDKLNNRFSKGGYSKVSRSLDDIVAVQLIEKYTSRSVGRGPGKLPMSGGYGSQELNVVLKNTERINISTSSNKNDALQLAQFLQIPLWEI</sequence>
<keyword evidence="1" id="KW-1133">Transmembrane helix</keyword>
<evidence type="ECO:0000313" key="3">
    <source>
        <dbReference type="Proteomes" id="UP000642920"/>
    </source>
</evidence>
<feature type="transmembrane region" description="Helical" evidence="1">
    <location>
        <begin position="47"/>
        <end position="69"/>
    </location>
</feature>
<keyword evidence="1" id="KW-0812">Transmembrane</keyword>
<dbReference type="EMBL" id="JAERQG010000001">
    <property type="protein sequence ID" value="MBL0764019.1"/>
    <property type="molecule type" value="Genomic_DNA"/>
</dbReference>
<keyword evidence="1" id="KW-0472">Membrane</keyword>
<dbReference type="RefSeq" id="WP_201917197.1">
    <property type="nucleotide sequence ID" value="NZ_JAERQG010000001.1"/>
</dbReference>
<accession>A0A937AE95</accession>
<comment type="caution">
    <text evidence="2">The sequence shown here is derived from an EMBL/GenBank/DDBJ whole genome shotgun (WGS) entry which is preliminary data.</text>
</comment>
<organism evidence="2 3">
    <name type="scientific">Marivirga atlantica</name>
    <dbReference type="NCBI Taxonomy" id="1548457"/>
    <lineage>
        <taxon>Bacteria</taxon>
        <taxon>Pseudomonadati</taxon>
        <taxon>Bacteroidota</taxon>
        <taxon>Cytophagia</taxon>
        <taxon>Cytophagales</taxon>
        <taxon>Marivirgaceae</taxon>
        <taxon>Marivirga</taxon>
    </lineage>
</organism>
<evidence type="ECO:0000313" key="2">
    <source>
        <dbReference type="EMBL" id="MBL0764019.1"/>
    </source>
</evidence>
<dbReference type="Proteomes" id="UP000642920">
    <property type="component" value="Unassembled WGS sequence"/>
</dbReference>
<proteinExistence type="predicted"/>
<feature type="transmembrane region" description="Helical" evidence="1">
    <location>
        <begin position="75"/>
        <end position="95"/>
    </location>
</feature>
<gene>
    <name evidence="2" type="ORF">JKP34_02070</name>
</gene>
<name>A0A937AE95_9BACT</name>